<keyword evidence="9" id="KW-0408">Iron</keyword>
<dbReference type="Proteomes" id="UP000294933">
    <property type="component" value="Unassembled WGS sequence"/>
</dbReference>
<keyword evidence="10 11" id="KW-0472">Membrane</keyword>
<feature type="transmembrane region" description="Helical" evidence="11">
    <location>
        <begin position="116"/>
        <end position="135"/>
    </location>
</feature>
<evidence type="ECO:0000256" key="4">
    <source>
        <dbReference type="ARBA" id="ARBA00022617"/>
    </source>
</evidence>
<keyword evidence="14" id="KW-1185">Reference proteome</keyword>
<evidence type="ECO:0000256" key="5">
    <source>
        <dbReference type="ARBA" id="ARBA00022692"/>
    </source>
</evidence>
<reference evidence="13 14" key="1">
    <citation type="submission" date="2018-06" db="EMBL/GenBank/DDBJ databases">
        <title>A transcriptomic atlas of mushroom development highlights an independent origin of complex multicellularity.</title>
        <authorList>
            <consortium name="DOE Joint Genome Institute"/>
            <person name="Krizsan K."/>
            <person name="Almasi E."/>
            <person name="Merenyi Z."/>
            <person name="Sahu N."/>
            <person name="Viragh M."/>
            <person name="Koszo T."/>
            <person name="Mondo S."/>
            <person name="Kiss B."/>
            <person name="Balint B."/>
            <person name="Kues U."/>
            <person name="Barry K."/>
            <person name="Hegedus J.C."/>
            <person name="Henrissat B."/>
            <person name="Johnson J."/>
            <person name="Lipzen A."/>
            <person name="Ohm R."/>
            <person name="Nagy I."/>
            <person name="Pangilinan J."/>
            <person name="Yan J."/>
            <person name="Xiong Y."/>
            <person name="Grigoriev I.V."/>
            <person name="Hibbett D.S."/>
            <person name="Nagy L.G."/>
        </authorList>
    </citation>
    <scope>NUCLEOTIDE SEQUENCE [LARGE SCALE GENOMIC DNA]</scope>
    <source>
        <strain evidence="13 14">SZMC22713</strain>
    </source>
</reference>
<keyword evidence="4" id="KW-0349">Heme</keyword>
<protein>
    <recommendedName>
        <fullName evidence="12">Cytochrome b561 domain-containing protein</fullName>
    </recommendedName>
</protein>
<evidence type="ECO:0000256" key="10">
    <source>
        <dbReference type="ARBA" id="ARBA00023136"/>
    </source>
</evidence>
<evidence type="ECO:0000256" key="11">
    <source>
        <dbReference type="SAM" id="Phobius"/>
    </source>
</evidence>
<evidence type="ECO:0000256" key="6">
    <source>
        <dbReference type="ARBA" id="ARBA00022723"/>
    </source>
</evidence>
<dbReference type="EMBL" id="ML170192">
    <property type="protein sequence ID" value="TDL19878.1"/>
    <property type="molecule type" value="Genomic_DNA"/>
</dbReference>
<evidence type="ECO:0000256" key="7">
    <source>
        <dbReference type="ARBA" id="ARBA00022982"/>
    </source>
</evidence>
<feature type="domain" description="Cytochrome b561" evidence="12">
    <location>
        <begin position="80"/>
        <end position="215"/>
    </location>
</feature>
<dbReference type="OrthoDB" id="432881at2759"/>
<keyword evidence="6" id="KW-0479">Metal-binding</keyword>
<organism evidence="13 14">
    <name type="scientific">Rickenella mellea</name>
    <dbReference type="NCBI Taxonomy" id="50990"/>
    <lineage>
        <taxon>Eukaryota</taxon>
        <taxon>Fungi</taxon>
        <taxon>Dikarya</taxon>
        <taxon>Basidiomycota</taxon>
        <taxon>Agaricomycotina</taxon>
        <taxon>Agaricomycetes</taxon>
        <taxon>Hymenochaetales</taxon>
        <taxon>Rickenellaceae</taxon>
        <taxon>Rickenella</taxon>
    </lineage>
</organism>
<name>A0A4Y7PXZ3_9AGAM</name>
<dbReference type="GO" id="GO:0046872">
    <property type="term" value="F:metal ion binding"/>
    <property type="evidence" value="ECO:0007669"/>
    <property type="project" value="UniProtKB-KW"/>
</dbReference>
<dbReference type="AlphaFoldDB" id="A0A4Y7PXZ3"/>
<dbReference type="PANTHER" id="PTHR15422:SF45">
    <property type="entry name" value="CYTOCHROME B561 DOMAIN-CONTAINING PROTEIN"/>
    <property type="match status" value="1"/>
</dbReference>
<dbReference type="CDD" id="cd08761">
    <property type="entry name" value="Cyt_b561_CYB561D2_like"/>
    <property type="match status" value="1"/>
</dbReference>
<feature type="transmembrane region" description="Helical" evidence="11">
    <location>
        <begin position="219"/>
        <end position="241"/>
    </location>
</feature>
<evidence type="ECO:0000256" key="1">
    <source>
        <dbReference type="ARBA" id="ARBA00001970"/>
    </source>
</evidence>
<keyword evidence="5 11" id="KW-0812">Transmembrane</keyword>
<dbReference type="Pfam" id="PF03188">
    <property type="entry name" value="Cytochrom_B561"/>
    <property type="match status" value="1"/>
</dbReference>
<dbReference type="GO" id="GO:0140575">
    <property type="term" value="F:transmembrane monodehydroascorbate reductase activity"/>
    <property type="evidence" value="ECO:0007669"/>
    <property type="project" value="InterPro"/>
</dbReference>
<dbReference type="PANTHER" id="PTHR15422">
    <property type="entry name" value="OS05G0565100 PROTEIN"/>
    <property type="match status" value="1"/>
</dbReference>
<proteinExistence type="predicted"/>
<dbReference type="GO" id="GO:0016020">
    <property type="term" value="C:membrane"/>
    <property type="evidence" value="ECO:0007669"/>
    <property type="project" value="UniProtKB-SubCell"/>
</dbReference>
<comment type="cofactor">
    <cofactor evidence="1">
        <name>heme b</name>
        <dbReference type="ChEBI" id="CHEBI:60344"/>
    </cofactor>
</comment>
<dbReference type="VEuPathDB" id="FungiDB:BD410DRAFT_751529"/>
<sequence>MVHLPPSPFIQQDDGFRSETFDIHDVPANETMVEPEHPEGRKGDNLGLIATLGGLSVLVLGTWLIVFLNHPGQLGLFAAHPPLQTLAIAIFGAGILTLQPTSQPSTKARGLKRHQLIMLCVAFPVILTGTILVLFHKVIHEHNHFTSWHGTFGGIAFVWIIIQILLGGLSIWFGGSAFGGGMKAKRVWKYHRASGYLLFPMLLLTAAVGGNYSNWASNAASLGVRILVYTIAPIVILLGIWSRARLSKMNFSN</sequence>
<evidence type="ECO:0000313" key="13">
    <source>
        <dbReference type="EMBL" id="TDL19878.1"/>
    </source>
</evidence>
<evidence type="ECO:0000256" key="8">
    <source>
        <dbReference type="ARBA" id="ARBA00022989"/>
    </source>
</evidence>
<feature type="transmembrane region" description="Helical" evidence="11">
    <location>
        <begin position="74"/>
        <end position="96"/>
    </location>
</feature>
<feature type="transmembrane region" description="Helical" evidence="11">
    <location>
        <begin position="46"/>
        <end position="68"/>
    </location>
</feature>
<keyword evidence="3" id="KW-0813">Transport</keyword>
<gene>
    <name evidence="13" type="ORF">BD410DRAFT_751529</name>
</gene>
<dbReference type="Gene3D" id="1.20.120.1770">
    <property type="match status" value="1"/>
</dbReference>
<accession>A0A4Y7PXZ3</accession>
<evidence type="ECO:0000313" key="14">
    <source>
        <dbReference type="Proteomes" id="UP000294933"/>
    </source>
</evidence>
<evidence type="ECO:0000256" key="9">
    <source>
        <dbReference type="ARBA" id="ARBA00023004"/>
    </source>
</evidence>
<keyword evidence="8 11" id="KW-1133">Transmembrane helix</keyword>
<comment type="subcellular location">
    <subcellularLocation>
        <location evidence="2">Membrane</location>
        <topology evidence="2">Multi-pass membrane protein</topology>
    </subcellularLocation>
</comment>
<evidence type="ECO:0000259" key="12">
    <source>
        <dbReference type="Pfam" id="PF03188"/>
    </source>
</evidence>
<feature type="transmembrane region" description="Helical" evidence="11">
    <location>
        <begin position="155"/>
        <end position="174"/>
    </location>
</feature>
<feature type="transmembrane region" description="Helical" evidence="11">
    <location>
        <begin position="195"/>
        <end position="213"/>
    </location>
</feature>
<dbReference type="InterPro" id="IPR006593">
    <property type="entry name" value="Cyt_b561/ferric_Rdtase_TM"/>
</dbReference>
<evidence type="ECO:0000256" key="3">
    <source>
        <dbReference type="ARBA" id="ARBA00022448"/>
    </source>
</evidence>
<dbReference type="InterPro" id="IPR045150">
    <property type="entry name" value="CYB561D1/2"/>
</dbReference>
<keyword evidence="7" id="KW-0249">Electron transport</keyword>
<evidence type="ECO:0000256" key="2">
    <source>
        <dbReference type="ARBA" id="ARBA00004141"/>
    </source>
</evidence>